<feature type="region of interest" description="Disordered" evidence="1">
    <location>
        <begin position="1"/>
        <end position="56"/>
    </location>
</feature>
<comment type="caution">
    <text evidence="2">The sequence shown here is derived from an EMBL/GenBank/DDBJ whole genome shotgun (WGS) entry which is preliminary data.</text>
</comment>
<feature type="compositionally biased region" description="Low complexity" evidence="1">
    <location>
        <begin position="193"/>
        <end position="206"/>
    </location>
</feature>
<gene>
    <name evidence="2" type="ORF">niasHT_005227</name>
</gene>
<dbReference type="InterPro" id="IPR016024">
    <property type="entry name" value="ARM-type_fold"/>
</dbReference>
<dbReference type="AlphaFoldDB" id="A0ABD2LUN5"/>
<evidence type="ECO:0000313" key="3">
    <source>
        <dbReference type="Proteomes" id="UP001620626"/>
    </source>
</evidence>
<accession>A0ABD2LUN5</accession>
<feature type="region of interest" description="Disordered" evidence="1">
    <location>
        <begin position="163"/>
        <end position="226"/>
    </location>
</feature>
<sequence length="1083" mass="121962">MDAGGTDKFGVTWRPPNSPSHNQYPPTQRWRGPPQQNDPSIADHQPLPRQCAVVPPSLSSPAPFAAVPPKCQFGPTRPPIASEQRPAPYVHYAQPNSEHFANGIPSNSHYPLNSEHQFHCKSTPMVPKQSHFDQSHFDQSQLGRQRCVVPPMAAAWHWPSESSSSFVPLHHHHQQSWPSHLQEMPFSSPPPAANSSPMAPLSSAPSTDPKRSNQSNKPMQHRSFTPQQKVQHWNLFGAGQIARDSGVHSMSQSTANSVMSSVHHPLSCISTISSLPDELSSLPDHPYFQHIPNGLRHEDPEKIREVLPELIPLINDDCEEVVLRALNIINGIAKKDKNRAAVEMPLIGEQKVVEGLLRTMKRHRSNKKVISYALRTLHFISDNEHSGRDLFARTIDANGTGCLEELVRSIAIPEHSCFKYAFLVLHNLISEQRLERRVVAYLCEMRALTQMLGWLEDKNEKFLNIVTDIMQKAITKNSEQMTFFIGMNGHQKLIGLIANCRQEALLWRVTKLMDKIVQMDAEKMVGAGLLEALQRHLDHPSQRLLRQKLLQLLGTSDIRLKENCVDILANLCANNSQNKSFLVENGAVPSMFQLLYELDSVRSGGGEQPTGDDPFQRQLEGIQETALTLLKSLCSGQNDDARLTVAKQQILLSDEHRRILLEKLREWHFGLLRRALLLLLQLANSEVLLLSQLRFFVSFSPPFSHFSADSPPVEHCSFVSQIVLLLHQFINMLPDSAELCRHCLDILLAMCRDRLLLEGIYSELRSRRVAEGQGVPPALIPQVLLCFSDQLAPSAICLLSELARIPEVLQIICRHSKTIEILRRWANNELEHGQDAKQQHQRVEAVQKASQLLQLIGLGDFRSIGRGATADKQRKAAQCSALVPLREELSAMAVQNDFSPMDFLSAPTPPVPSAGDDSLQISPHQTVSSHSDCHRIQQTQLEEHSTMADNKEQLAHFGAFEEMQDLSLSGDDFTDEFGFYRTRSYTAWGQYTENVKKKTVLQKRISMNNFEAVERKFNVLSRDGPNRKIKCETRNSKFAKTFPQIRQFAPSFFKFSFCYGILPEFPSDDSANASDGQRLSIRQ</sequence>
<name>A0ABD2LUN5_9BILA</name>
<dbReference type="SUPFAM" id="SSF48371">
    <property type="entry name" value="ARM repeat"/>
    <property type="match status" value="2"/>
</dbReference>
<feature type="compositionally biased region" description="Polar residues" evidence="1">
    <location>
        <begin position="212"/>
        <end position="226"/>
    </location>
</feature>
<dbReference type="InterPro" id="IPR013284">
    <property type="entry name" value="Beta-catenin"/>
</dbReference>
<dbReference type="PANTHER" id="PTHR45976">
    <property type="entry name" value="ARMADILLO SEGMENT POLARITY PROTEIN"/>
    <property type="match status" value="1"/>
</dbReference>
<dbReference type="EMBL" id="JBICBT010000300">
    <property type="protein sequence ID" value="KAL3117984.1"/>
    <property type="molecule type" value="Genomic_DNA"/>
</dbReference>
<evidence type="ECO:0000256" key="1">
    <source>
        <dbReference type="SAM" id="MobiDB-lite"/>
    </source>
</evidence>
<keyword evidence="3" id="KW-1185">Reference proteome</keyword>
<organism evidence="2 3">
    <name type="scientific">Heterodera trifolii</name>
    <dbReference type="NCBI Taxonomy" id="157864"/>
    <lineage>
        <taxon>Eukaryota</taxon>
        <taxon>Metazoa</taxon>
        <taxon>Ecdysozoa</taxon>
        <taxon>Nematoda</taxon>
        <taxon>Chromadorea</taxon>
        <taxon>Rhabditida</taxon>
        <taxon>Tylenchina</taxon>
        <taxon>Tylenchomorpha</taxon>
        <taxon>Tylenchoidea</taxon>
        <taxon>Heteroderidae</taxon>
        <taxon>Heteroderinae</taxon>
        <taxon>Heterodera</taxon>
    </lineage>
</organism>
<evidence type="ECO:0000313" key="2">
    <source>
        <dbReference type="EMBL" id="KAL3117984.1"/>
    </source>
</evidence>
<protein>
    <submittedName>
        <fullName evidence="2">Uncharacterized protein</fullName>
    </submittedName>
</protein>
<proteinExistence type="predicted"/>
<dbReference type="Proteomes" id="UP001620626">
    <property type="component" value="Unassembled WGS sequence"/>
</dbReference>
<dbReference type="InterPro" id="IPR011989">
    <property type="entry name" value="ARM-like"/>
</dbReference>
<reference evidence="2 3" key="1">
    <citation type="submission" date="2024-10" db="EMBL/GenBank/DDBJ databases">
        <authorList>
            <person name="Kim D."/>
        </authorList>
    </citation>
    <scope>NUCLEOTIDE SEQUENCE [LARGE SCALE GENOMIC DNA]</scope>
    <source>
        <strain evidence="2">BH-2024</strain>
    </source>
</reference>
<dbReference type="Gene3D" id="1.25.10.10">
    <property type="entry name" value="Leucine-rich Repeat Variant"/>
    <property type="match status" value="1"/>
</dbReference>